<evidence type="ECO:0000256" key="1">
    <source>
        <dbReference type="SAM" id="Coils"/>
    </source>
</evidence>
<dbReference type="PANTHER" id="PTHR35468">
    <property type="entry name" value="MYOSIN-LIKE PROTEIN"/>
    <property type="match status" value="1"/>
</dbReference>
<dbReference type="RefSeq" id="XP_018491277.2">
    <property type="nucleotide sequence ID" value="XM_018635775.2"/>
</dbReference>
<dbReference type="KEGG" id="rsz:108861815"/>
<dbReference type="Proteomes" id="UP000504610">
    <property type="component" value="Chromosome 1"/>
</dbReference>
<feature type="region of interest" description="Disordered" evidence="2">
    <location>
        <begin position="393"/>
        <end position="436"/>
    </location>
</feature>
<feature type="region of interest" description="Disordered" evidence="2">
    <location>
        <begin position="36"/>
        <end position="96"/>
    </location>
</feature>
<evidence type="ECO:0000256" key="2">
    <source>
        <dbReference type="SAM" id="MobiDB-lite"/>
    </source>
</evidence>
<feature type="coiled-coil region" evidence="1">
    <location>
        <begin position="330"/>
        <end position="364"/>
    </location>
</feature>
<dbReference type="AlphaFoldDB" id="A0A6J0P2J2"/>
<reference evidence="4" key="2">
    <citation type="submission" date="2025-08" db="UniProtKB">
        <authorList>
            <consortium name="RefSeq"/>
        </authorList>
    </citation>
    <scope>IDENTIFICATION</scope>
    <source>
        <tissue evidence="4">Leaf</tissue>
    </source>
</reference>
<dbReference type="OrthoDB" id="1921697at2759"/>
<protein>
    <submittedName>
        <fullName evidence="4">Uncharacterized protein LOC108861815</fullName>
    </submittedName>
</protein>
<feature type="compositionally biased region" description="Basic and acidic residues" evidence="2">
    <location>
        <begin position="52"/>
        <end position="92"/>
    </location>
</feature>
<dbReference type="PANTHER" id="PTHR35468:SF2">
    <property type="entry name" value="(RAPE) HYPOTHETICAL PROTEIN"/>
    <property type="match status" value="1"/>
</dbReference>
<accession>A0A6J0P2J2</accession>
<evidence type="ECO:0000313" key="4">
    <source>
        <dbReference type="RefSeq" id="XP_018491277.2"/>
    </source>
</evidence>
<gene>
    <name evidence="4" type="primary">LOC108861815</name>
</gene>
<evidence type="ECO:0000313" key="3">
    <source>
        <dbReference type="Proteomes" id="UP000504610"/>
    </source>
</evidence>
<keyword evidence="1" id="KW-0175">Coiled coil</keyword>
<reference evidence="3" key="1">
    <citation type="journal article" date="2019" name="Database">
        <title>The radish genome database (RadishGD): an integrated information resource for radish genomics.</title>
        <authorList>
            <person name="Yu H.J."/>
            <person name="Baek S."/>
            <person name="Lee Y.J."/>
            <person name="Cho A."/>
            <person name="Mun J.H."/>
        </authorList>
    </citation>
    <scope>NUCLEOTIDE SEQUENCE [LARGE SCALE GENOMIC DNA]</scope>
    <source>
        <strain evidence="3">cv. WK10039</strain>
    </source>
</reference>
<sequence>MSFLKVGGEYMERRRNGMVGPPAPRILQLPRRHIVRRNAAKGKKTTTSSSPKKKDERVKLEALFHQERSFHREEEEERGRRRGKVADGREITSRSSSPVDEAKWRFQAEMLRSECNLLRVEKEIAMKKMERRKKRMERTLRSAVLTLLSGKQRISEGEKESKALEDEISYLIEKLNELKSSPKVEDMEGGNYYRHNFDRQASVLRRELERLEEGEVCVEGIQKMAEASFLVNPNTLADQNIDTLSSKMEELSKGVFVQAHEEKKGCSRQCKAVMRKIADQVRAEAEQWSQMQDMLGQVRNEMAELQTCRDFWQNRALESDYQIQNLHSSVEGWRRKALSSEAKLKNLEAEVCRLQEEMKRLRREDKVEAEKNKLPTESEKRVLICRLKENRHSSNGDWSKYSEGKATKPSCSRPPLKEIRNGPMSGRQRNSSVMRM</sequence>
<dbReference type="GeneID" id="108861815"/>
<feature type="compositionally biased region" description="Polar residues" evidence="2">
    <location>
        <begin position="427"/>
        <end position="436"/>
    </location>
</feature>
<keyword evidence="3" id="KW-1185">Reference proteome</keyword>
<organism evidence="3 4">
    <name type="scientific">Raphanus sativus</name>
    <name type="common">Radish</name>
    <name type="synonym">Raphanus raphanistrum var. sativus</name>
    <dbReference type="NCBI Taxonomy" id="3726"/>
    <lineage>
        <taxon>Eukaryota</taxon>
        <taxon>Viridiplantae</taxon>
        <taxon>Streptophyta</taxon>
        <taxon>Embryophyta</taxon>
        <taxon>Tracheophyta</taxon>
        <taxon>Spermatophyta</taxon>
        <taxon>Magnoliopsida</taxon>
        <taxon>eudicotyledons</taxon>
        <taxon>Gunneridae</taxon>
        <taxon>Pentapetalae</taxon>
        <taxon>rosids</taxon>
        <taxon>malvids</taxon>
        <taxon>Brassicales</taxon>
        <taxon>Brassicaceae</taxon>
        <taxon>Brassiceae</taxon>
        <taxon>Raphanus</taxon>
    </lineage>
</organism>
<feature type="coiled-coil region" evidence="1">
    <location>
        <begin position="119"/>
        <end position="214"/>
    </location>
</feature>
<proteinExistence type="predicted"/>
<name>A0A6J0P2J2_RAPSA</name>
<feature type="compositionally biased region" description="Basic and acidic residues" evidence="2">
    <location>
        <begin position="393"/>
        <end position="406"/>
    </location>
</feature>